<dbReference type="Proteomes" id="UP000321570">
    <property type="component" value="Unassembled WGS sequence"/>
</dbReference>
<evidence type="ECO:0000313" key="1">
    <source>
        <dbReference type="EMBL" id="VUZ47018.1"/>
    </source>
</evidence>
<name>A0A564YJW2_HYMDI</name>
<reference evidence="1 2" key="1">
    <citation type="submission" date="2019-07" db="EMBL/GenBank/DDBJ databases">
        <authorList>
            <person name="Jastrzebski P J."/>
            <person name="Paukszto L."/>
            <person name="Jastrzebski P J."/>
        </authorList>
    </citation>
    <scope>NUCLEOTIDE SEQUENCE [LARGE SCALE GENOMIC DNA]</scope>
    <source>
        <strain evidence="1 2">WMS-il1</strain>
    </source>
</reference>
<dbReference type="AlphaFoldDB" id="A0A564YJW2"/>
<dbReference type="EMBL" id="CABIJS010000222">
    <property type="protein sequence ID" value="VUZ47018.1"/>
    <property type="molecule type" value="Genomic_DNA"/>
</dbReference>
<protein>
    <submittedName>
        <fullName evidence="1">Uncharacterized protein</fullName>
    </submittedName>
</protein>
<evidence type="ECO:0000313" key="2">
    <source>
        <dbReference type="Proteomes" id="UP000321570"/>
    </source>
</evidence>
<proteinExistence type="predicted"/>
<feature type="non-terminal residue" evidence="1">
    <location>
        <position position="61"/>
    </location>
</feature>
<keyword evidence="2" id="KW-1185">Reference proteome</keyword>
<organism evidence="1 2">
    <name type="scientific">Hymenolepis diminuta</name>
    <name type="common">Rat tapeworm</name>
    <dbReference type="NCBI Taxonomy" id="6216"/>
    <lineage>
        <taxon>Eukaryota</taxon>
        <taxon>Metazoa</taxon>
        <taxon>Spiralia</taxon>
        <taxon>Lophotrochozoa</taxon>
        <taxon>Platyhelminthes</taxon>
        <taxon>Cestoda</taxon>
        <taxon>Eucestoda</taxon>
        <taxon>Cyclophyllidea</taxon>
        <taxon>Hymenolepididae</taxon>
        <taxon>Hymenolepis</taxon>
    </lineage>
</organism>
<gene>
    <name evidence="1" type="ORF">WMSIL1_LOCUS6333</name>
</gene>
<accession>A0A564YJW2</accession>
<sequence length="61" mass="7057">MFSIFRPLISQRLATRWPFTDVSGLWSVDEPTTPSYMVRASLPIRQLNSPITMTLRQDAFL</sequence>